<evidence type="ECO:0000256" key="3">
    <source>
        <dbReference type="ARBA" id="ARBA00023054"/>
    </source>
</evidence>
<organism evidence="7 8">
    <name type="scientific">Fasciola gigantica</name>
    <name type="common">Giant liver fluke</name>
    <dbReference type="NCBI Taxonomy" id="46835"/>
    <lineage>
        <taxon>Eukaryota</taxon>
        <taxon>Metazoa</taxon>
        <taxon>Spiralia</taxon>
        <taxon>Lophotrochozoa</taxon>
        <taxon>Platyhelminthes</taxon>
        <taxon>Trematoda</taxon>
        <taxon>Digenea</taxon>
        <taxon>Plagiorchiida</taxon>
        <taxon>Echinostomata</taxon>
        <taxon>Echinostomatoidea</taxon>
        <taxon>Fasciolidae</taxon>
        <taxon>Fasciola</taxon>
    </lineage>
</organism>
<feature type="coiled-coil region" evidence="4">
    <location>
        <begin position="924"/>
        <end position="958"/>
    </location>
</feature>
<evidence type="ECO:0000256" key="2">
    <source>
        <dbReference type="ARBA" id="ARBA00023034"/>
    </source>
</evidence>
<dbReference type="STRING" id="46835.A0A504YYV9"/>
<feature type="coiled-coil region" evidence="4">
    <location>
        <begin position="1058"/>
        <end position="1092"/>
    </location>
</feature>
<dbReference type="GO" id="GO:0006888">
    <property type="term" value="P:endoplasmic reticulum to Golgi vesicle-mediated transport"/>
    <property type="evidence" value="ECO:0007669"/>
    <property type="project" value="TreeGrafter"/>
</dbReference>
<sequence>MYGEASNVPIDDMWSLSPTGSDTLDPYCRVDFKLTDLSILTEGLQRLDCNIRELRTELLHHADLVHTVMANVENVFSSELSESLNGLFHCVAKVEDKIDLVVRQVDLERNDRSVQQRIIQSLRATLTEADRQLEHAALLESQLHVIQDSHCLTEQRLIHAPQDMNELAESSRVDLLTESNMVSAAGLPLGNILKISYDDSSGFSDNLPPNHPKVPKQEQLVGCFLPSSSICQKMASDFESGDNTRGSPGVVRRSHARCERASHSLDRFSGTGEQHSMTNRMQFRSRSVDSFSDSCERPRYNTKLYAVFQTWLVQRIQLEMRKRHQLETLLSEAQRELERLRTTEVKSLEPFRKMNKMEEPIVLSKNAGVENKVNSVQEYLFESATCAQLPVVEDLNICSSHVSITKSVDCEASENPEMLPQSRARTRPLFSRDNHLGRFENSQRGAFLPVQCVTALHGDHPFRRYFSEPDLVVSCRSTYFDTLFPSLSPASYPPKSKQQSQVSSFASVRRCKSHSASDNTQSNAHVDPESFMYKLVSFLRQSSDLLLRLTWSGTTTFYDHPSDQFNLHSHVRKYGEHLEHFRSYVLRTQMIQNTSLCKHSESFIFPLSLCHLLHLSYEPQSTSYSKKDRGIIVPKRHHTHTSMDQMISSLDLQTNLNFASCIWKELDEILLSSDNRLSSDNLIESLVKRLNYMDHKLREQMEQCNELEALLAERDGRIAAQASELLETEAHLAASTETVASLHRQILSSNRNWTQTLQRIQSQVDSDPSRPNIDQLPALPVVLDLVRNLDTAYAELQKSENCRILAEQRATSALTTARRLRCQIRDSLTQSLEPGTFAADLTKHSLTDHSSRTEDFPRTTLPVSPTEKISREVGVQSSTADDNDNINHLKGKEFAMHNEILRFGLSRPKTALEHPHARSSADQVSELREALKNAVAQVDRLQKYRVTQKARYEQLKQRFLQINSELDATVDVFRHHQTSNEVERRRTAVELSQLRTQLAKANSLLDHYRMLQVKSAIQFQSPSTDRGLLIQRADEGQTTSRSSAGGKDRPDLLPSCSVDDLTLQLSMTRAELSQLKSDIAEQKAAADRETTNLRGQLAEASADARSLRLQISRLQVGGSDSRVGPSVVGGDSEPLSCSTCQRLQRLLDLLQAKSRSDPVTTPATLPSVTVKQSPNGFNSTSAEQCRCDRACQTDISVERVMPSELVQSNRSETLSEERLVRWQKELSEFEKTLRDKDTELQKENGRLSFEADRLKRKQEAIIYRESKLQEDVQLHESQVESQRVELQNDALQLSRERTVLAHERQAVESERARFSSLEKELMQKRREAELLIELVTKTHIAEVQDDTKLSSEEISNAPVLMYHQSPSPSDLKCSVGKLHVSSQDDEKSEHTLAVEKFERSTAFLFDWLEKSLLRMDMKLLFEQSDQFSNDQKVIVTRMMHFLVSNMRKLRAQLAMGCEPLPARSTVTDSVQSSTIIQAIKHYPVDNTGMNTEQLLRRLNAAEKEAQEATEQLKSSNTEFLTLRERLSHAMVERAHLKATVDGLDEEVSRLQSSLYERTRQLSACQIELARYTGRVSIPMPTEWPTTTKETLVPVGNLNPSPGLQFAIPEATVIALGPVSNKFPNLSNVLRKCRFWSYQHLDRIYNLSVGHITGVPLILQRLSTITRCRLRLQSQPRPRLIFGFIIYLLFVHFLLLRYWLL</sequence>
<keyword evidence="8" id="KW-1185">Reference proteome</keyword>
<evidence type="ECO:0000256" key="1">
    <source>
        <dbReference type="ARBA" id="ARBA00004555"/>
    </source>
</evidence>
<protein>
    <submittedName>
        <fullName evidence="7">Uncharacterized protein</fullName>
    </submittedName>
</protein>
<dbReference type="EMBL" id="SUNJ01003456">
    <property type="protein sequence ID" value="TPP65251.1"/>
    <property type="molecule type" value="Genomic_DNA"/>
</dbReference>
<keyword evidence="6" id="KW-0472">Membrane</keyword>
<name>A0A504YYV9_FASGI</name>
<keyword evidence="6" id="KW-1133">Transmembrane helix</keyword>
<reference evidence="7 8" key="1">
    <citation type="submission" date="2019-04" db="EMBL/GenBank/DDBJ databases">
        <title>Annotation for the trematode Fasciola gigantica.</title>
        <authorList>
            <person name="Choi Y.-J."/>
        </authorList>
    </citation>
    <scope>NUCLEOTIDE SEQUENCE [LARGE SCALE GENOMIC DNA]</scope>
    <source>
        <strain evidence="7">Uganda_cow_1</strain>
    </source>
</reference>
<feature type="transmembrane region" description="Helical" evidence="6">
    <location>
        <begin position="1679"/>
        <end position="1699"/>
    </location>
</feature>
<evidence type="ECO:0000256" key="5">
    <source>
        <dbReference type="SAM" id="MobiDB-lite"/>
    </source>
</evidence>
<dbReference type="OrthoDB" id="6277279at2759"/>
<comment type="subcellular location">
    <subcellularLocation>
        <location evidence="1">Golgi apparatus</location>
    </subcellularLocation>
</comment>
<dbReference type="PANTHER" id="PTHR18921:SF2">
    <property type="entry name" value="THYROID RECEPTOR-INTERACTING PROTEIN 11"/>
    <property type="match status" value="1"/>
</dbReference>
<gene>
    <name evidence="7" type="ORF">FGIG_02485</name>
</gene>
<keyword evidence="2" id="KW-0333">Golgi apparatus</keyword>
<feature type="coiled-coil region" evidence="4">
    <location>
        <begin position="1484"/>
        <end position="1525"/>
    </location>
</feature>
<dbReference type="Proteomes" id="UP000316759">
    <property type="component" value="Unassembled WGS sequence"/>
</dbReference>
<dbReference type="GO" id="GO:0007030">
    <property type="term" value="P:Golgi organization"/>
    <property type="evidence" value="ECO:0007669"/>
    <property type="project" value="TreeGrafter"/>
</dbReference>
<keyword evidence="3 4" id="KW-0175">Coiled coil</keyword>
<evidence type="ECO:0000256" key="4">
    <source>
        <dbReference type="SAM" id="Coils"/>
    </source>
</evidence>
<feature type="region of interest" description="Disordered" evidence="5">
    <location>
        <begin position="1157"/>
        <end position="1179"/>
    </location>
</feature>
<feature type="region of interest" description="Disordered" evidence="5">
    <location>
        <begin position="1033"/>
        <end position="1053"/>
    </location>
</feature>
<proteinExistence type="predicted"/>
<dbReference type="PANTHER" id="PTHR18921">
    <property type="entry name" value="MYOSIN HEAVY CHAIN - RELATED"/>
    <property type="match status" value="1"/>
</dbReference>
<accession>A0A504YYV9</accession>
<evidence type="ECO:0000313" key="7">
    <source>
        <dbReference type="EMBL" id="TPP65251.1"/>
    </source>
</evidence>
<dbReference type="GO" id="GO:0005794">
    <property type="term" value="C:Golgi apparatus"/>
    <property type="evidence" value="ECO:0007669"/>
    <property type="project" value="UniProtKB-SubCell"/>
</dbReference>
<evidence type="ECO:0000256" key="6">
    <source>
        <dbReference type="SAM" id="Phobius"/>
    </source>
</evidence>
<keyword evidence="6" id="KW-0812">Transmembrane</keyword>
<feature type="coiled-coil region" evidence="4">
    <location>
        <begin position="316"/>
        <end position="346"/>
    </location>
</feature>
<comment type="caution">
    <text evidence="7">The sequence shown here is derived from an EMBL/GenBank/DDBJ whole genome shotgun (WGS) entry which is preliminary data.</text>
</comment>
<evidence type="ECO:0000313" key="8">
    <source>
        <dbReference type="Proteomes" id="UP000316759"/>
    </source>
</evidence>
<dbReference type="GO" id="GO:0031267">
    <property type="term" value="F:small GTPase binding"/>
    <property type="evidence" value="ECO:0007669"/>
    <property type="project" value="TreeGrafter"/>
</dbReference>
<feature type="coiled-coil region" evidence="4">
    <location>
        <begin position="1276"/>
        <end position="1334"/>
    </location>
</feature>